<evidence type="ECO:0000313" key="12">
    <source>
        <dbReference type="EMBL" id="COV19337.1"/>
    </source>
</evidence>
<dbReference type="Proteomes" id="UP000046947">
    <property type="component" value="Unassembled WGS sequence"/>
</dbReference>
<dbReference type="EMBL" id="CNFU01000135">
    <property type="protein sequence ID" value="CKR27451.1"/>
    <property type="molecule type" value="Genomic_DNA"/>
</dbReference>
<dbReference type="EMBL" id="LR027516">
    <property type="protein sequence ID" value="VCU49682.1"/>
    <property type="molecule type" value="Genomic_DNA"/>
</dbReference>
<dbReference type="SMR" id="A0A045H1H3"/>
<evidence type="ECO:0000313" key="6">
    <source>
        <dbReference type="EMBL" id="CKR03016.1"/>
    </source>
</evidence>
<dbReference type="Proteomes" id="UP000048600">
    <property type="component" value="Unassembled WGS sequence"/>
</dbReference>
<dbReference type="SUPFAM" id="SSF50370">
    <property type="entry name" value="Ricin B-like lectins"/>
    <property type="match status" value="1"/>
</dbReference>
<evidence type="ECO:0000313" key="37">
    <source>
        <dbReference type="Proteomes" id="UP000671119"/>
    </source>
</evidence>
<sequence>MGELRLVGGVLRVLVVVGAVFDVAVLNAGAASADGPVQLKSRLGDVCLDAPSGSWFSPLVINPCNGTDFQRWNLTDDRQVESVAFPGECVNIGNALWARLQPCVNWISQHWTVQPDGLVKSDLDACLTVLGGPDPGTWVSTRWCDPNAPDQQWDSVP</sequence>
<dbReference type="EMBL" id="CNGE01000311">
    <property type="protein sequence ID" value="CKS46156.1"/>
    <property type="molecule type" value="Genomic_DNA"/>
</dbReference>
<dbReference type="EMBL" id="CSBK01000566">
    <property type="protein sequence ID" value="COX57063.1"/>
    <property type="molecule type" value="Genomic_DNA"/>
</dbReference>
<evidence type="ECO:0000313" key="14">
    <source>
        <dbReference type="EMBL" id="COV55412.1"/>
    </source>
</evidence>
<dbReference type="Proteomes" id="UP000044938">
    <property type="component" value="Unassembled WGS sequence"/>
</dbReference>
<reference evidence="20 21" key="3">
    <citation type="submission" date="2015-03" db="EMBL/GenBank/DDBJ databases">
        <authorList>
            <consortium name="Pathogen Informatics"/>
        </authorList>
    </citation>
    <scope>NUCLEOTIDE SEQUENCE [LARGE SCALE GENOMIC DNA]</scope>
    <source>
        <strain evidence="8 29">Bir 172</strain>
        <strain evidence="6 32">Bir 185</strain>
        <strain evidence="7 30">Bir 187</strain>
        <strain evidence="5 25">C09601061</strain>
        <strain evidence="10 22">D00501624</strain>
        <strain evidence="11 24">G09801536</strain>
        <strain evidence="3 27">G09901357</strain>
        <strain evidence="4 26">H09601792</strain>
        <strain evidence="20">K00500041</strain>
        <strain evidence="13 23">M09401471</strain>
        <strain evidence="21">N09902308</strain>
        <strain evidence="14 28">P00601463</strain>
    </source>
</reference>
<dbReference type="Pfam" id="PF00652">
    <property type="entry name" value="Ricin_B_lectin"/>
    <property type="match status" value="1"/>
</dbReference>
<dbReference type="EMBL" id="CP024614">
    <property type="protein sequence ID" value="AUS50518.1"/>
    <property type="molecule type" value="Genomic_DNA"/>
</dbReference>
<evidence type="ECO:0000313" key="3">
    <source>
        <dbReference type="EMBL" id="CFE35630.1"/>
    </source>
</evidence>
<dbReference type="STRING" id="115862.BBG46_07590"/>
<gene>
    <name evidence="17" type="primary">xlnA</name>
    <name evidence="17" type="ORF">A4S10_01502</name>
    <name evidence="2" type="ORF">CAB90_01606</name>
    <name evidence="19" type="ORF">DKC2_1510</name>
    <name evidence="18" type="ORF">DSJ38_04300</name>
    <name evidence="5" type="ORF">ERS007657_02625</name>
    <name evidence="10" type="ORF">ERS007661_00024</name>
    <name evidence="11" type="ORF">ERS007679_00865</name>
    <name evidence="3" type="ORF">ERS007681_00337</name>
    <name evidence="4" type="ORF">ERS007688_00113</name>
    <name evidence="12" type="ORF">ERS007703_00777</name>
    <name evidence="13" type="ORF">ERS007720_00362</name>
    <name evidence="15" type="ORF">ERS007739_01465</name>
    <name evidence="14" type="ORF">ERS007741_00156</name>
    <name evidence="8" type="ORF">ERS027646_01901</name>
    <name evidence="6" type="ORF">ERS027659_00580</name>
    <name evidence="7" type="ORF">ERS027661_00918</name>
    <name evidence="9" type="ORF">ERS094118_01336</name>
    <name evidence="16" type="ORF">J8J21_12885</name>
</gene>
<evidence type="ECO:0000313" key="5">
    <source>
        <dbReference type="EMBL" id="CFR87820.1"/>
    </source>
</evidence>
<dbReference type="CDD" id="cd00161">
    <property type="entry name" value="beta-trefoil_Ricin-like"/>
    <property type="match status" value="1"/>
</dbReference>
<evidence type="ECO:0000313" key="28">
    <source>
        <dbReference type="Proteomes" id="UP000048600"/>
    </source>
</evidence>
<dbReference type="Proteomes" id="UP000671119">
    <property type="component" value="Unassembled WGS sequence"/>
</dbReference>
<dbReference type="EC" id="3.2.1.8" evidence="17"/>
<evidence type="ECO:0000313" key="31">
    <source>
        <dbReference type="Proteomes" id="UP000050139"/>
    </source>
</evidence>
<dbReference type="GO" id="GO:0031176">
    <property type="term" value="F:endo-1,4-beta-xylanase activity"/>
    <property type="evidence" value="ECO:0007669"/>
    <property type="project" value="UniProtKB-EC"/>
</dbReference>
<organism evidence="12 20">
    <name type="scientific">Mycobacterium tuberculosis</name>
    <dbReference type="NCBI Taxonomy" id="1773"/>
    <lineage>
        <taxon>Bacteria</taxon>
        <taxon>Bacillati</taxon>
        <taxon>Actinomycetota</taxon>
        <taxon>Actinomycetes</taxon>
        <taxon>Mycobacteriales</taxon>
        <taxon>Mycobacteriaceae</taxon>
        <taxon>Mycobacterium</taxon>
        <taxon>Mycobacterium tuberculosis complex</taxon>
    </lineage>
</organism>
<evidence type="ECO:0000313" key="15">
    <source>
        <dbReference type="EMBL" id="COX57063.1"/>
    </source>
</evidence>
<reference evidence="18 35" key="5">
    <citation type="journal article" date="2017" name="N. Engl. J. Med.">
        <title>Transmission of Extensively Drug-Resistant Tuberculosis in South Africa.</title>
        <authorList>
            <person name="Shah N.S."/>
            <person name="Auld S.C."/>
            <person name="Brust J.C."/>
            <person name="Mathema B."/>
            <person name="Ismail N."/>
            <person name="Moodley P."/>
            <person name="Mlisana K."/>
            <person name="Allana S."/>
            <person name="Campbell A."/>
            <person name="Mthiyane T."/>
            <person name="Morris N."/>
            <person name="Mpangase P."/>
            <person name="van der Meulen H."/>
            <person name="Omar S.V."/>
            <person name="Brown T.S."/>
            <person name="Narechania A."/>
            <person name="Shaskina E."/>
            <person name="Kapwata T."/>
            <person name="Kreiswirth B."/>
            <person name="Gandhi N.R."/>
        </authorList>
    </citation>
    <scope>NUCLEOTIDE SEQUENCE [LARGE SCALE GENOMIC DNA]</scope>
    <source>
        <strain evidence="18 35">32301_S10</strain>
    </source>
</reference>
<evidence type="ECO:0000313" key="27">
    <source>
        <dbReference type="Proteomes" id="UP000048289"/>
    </source>
</evidence>
<dbReference type="EMBL" id="JAGIZI010000019">
    <property type="protein sequence ID" value="MBP0684002.1"/>
    <property type="molecule type" value="Genomic_DNA"/>
</dbReference>
<dbReference type="Proteomes" id="UP000039021">
    <property type="component" value="Unassembled WGS sequence"/>
</dbReference>
<dbReference type="InterPro" id="IPR035992">
    <property type="entry name" value="Ricin_B-like_lectins"/>
</dbReference>
<dbReference type="Proteomes" id="UP000048948">
    <property type="component" value="Unassembled WGS sequence"/>
</dbReference>
<dbReference type="Proteomes" id="UP000048289">
    <property type="component" value="Unassembled WGS sequence"/>
</dbReference>
<dbReference type="Proteomes" id="UP000236349">
    <property type="component" value="Chromosome"/>
</dbReference>
<name>A0A045H1H3_MYCTX</name>
<keyword evidence="17" id="KW-0378">Hydrolase</keyword>
<evidence type="ECO:0000313" key="8">
    <source>
        <dbReference type="EMBL" id="CKS46156.1"/>
    </source>
</evidence>
<evidence type="ECO:0000313" key="13">
    <source>
        <dbReference type="EMBL" id="COV50449.1"/>
    </source>
</evidence>
<dbReference type="PATRIC" id="fig|1773.206.peg.1185"/>
<dbReference type="Proteomes" id="UP000049023">
    <property type="component" value="Unassembled WGS sequence"/>
</dbReference>
<dbReference type="EMBL" id="LWDQ01000001">
    <property type="protein sequence ID" value="OMH59336.1"/>
    <property type="molecule type" value="Genomic_DNA"/>
</dbReference>
<dbReference type="EMBL" id="COPH01000008">
    <property type="protein sequence ID" value="CLV82940.1"/>
    <property type="molecule type" value="Genomic_DNA"/>
</dbReference>
<evidence type="ECO:0000313" key="11">
    <source>
        <dbReference type="EMBL" id="COV02684.1"/>
    </source>
</evidence>
<dbReference type="Proteomes" id="UP000046680">
    <property type="component" value="Unassembled WGS sequence"/>
</dbReference>
<dbReference type="EMBL" id="CNFT01000081">
    <property type="protein sequence ID" value="CKR03016.1"/>
    <property type="molecule type" value="Genomic_DNA"/>
</dbReference>
<evidence type="ECO:0000313" key="7">
    <source>
        <dbReference type="EMBL" id="CKR27451.1"/>
    </source>
</evidence>
<evidence type="ECO:0000313" key="17">
    <source>
        <dbReference type="EMBL" id="OMH59336.1"/>
    </source>
</evidence>
<dbReference type="Proteomes" id="UP000038802">
    <property type="component" value="Unassembled WGS sequence"/>
</dbReference>
<protein>
    <submittedName>
        <fullName evidence="17">Endo-1,4-beta-xylanase A</fullName>
        <ecNumber evidence="17">3.2.1.8</ecNumber>
    </submittedName>
    <submittedName>
        <fullName evidence="12 16">Lectin</fullName>
    </submittedName>
    <submittedName>
        <fullName evidence="2">Ricin-type beta-trefoil lectin domain protein</fullName>
    </submittedName>
</protein>
<evidence type="ECO:0000313" key="29">
    <source>
        <dbReference type="Proteomes" id="UP000048948"/>
    </source>
</evidence>
<evidence type="ECO:0000313" key="33">
    <source>
        <dbReference type="Proteomes" id="UP000189452"/>
    </source>
</evidence>
<evidence type="ECO:0000259" key="1">
    <source>
        <dbReference type="SMART" id="SM00458"/>
    </source>
</evidence>
<dbReference type="EMBL" id="CSAJ01000025">
    <property type="protein sequence ID" value="COV50449.1"/>
    <property type="molecule type" value="Genomic_DNA"/>
</dbReference>
<evidence type="ECO:0000313" key="18">
    <source>
        <dbReference type="EMBL" id="REQ55528.1"/>
    </source>
</evidence>
<reference evidence="17 33" key="4">
    <citation type="submission" date="2016-04" db="EMBL/GenBank/DDBJ databases">
        <authorList>
            <person name="Bigi M."/>
            <person name="Bigi F."/>
            <person name="Soria M.A."/>
        </authorList>
    </citation>
    <scope>NUCLEOTIDE SEQUENCE [LARGE SCALE GENOMIC DNA]</scope>
    <source>
        <strain evidence="17 33">6548</strain>
    </source>
</reference>
<dbReference type="Proteomes" id="UP000045842">
    <property type="component" value="Unassembled WGS sequence"/>
</dbReference>
<evidence type="ECO:0000313" key="16">
    <source>
        <dbReference type="EMBL" id="MBP0684002.1"/>
    </source>
</evidence>
<keyword evidence="12" id="KW-0430">Lectin</keyword>
<dbReference type="Proteomes" id="UP000039217">
    <property type="component" value="Unassembled WGS sequence"/>
</dbReference>
<evidence type="ECO:0000313" key="20">
    <source>
        <dbReference type="Proteomes" id="UP000038802"/>
    </source>
</evidence>
<dbReference type="Proteomes" id="UP000256381">
    <property type="component" value="Unassembled WGS sequence"/>
</dbReference>
<dbReference type="InterPro" id="IPR000772">
    <property type="entry name" value="Ricin_B_lectin"/>
</dbReference>
<accession>A0A045H1H3</accession>
<dbReference type="EMBL" id="CGCX01001053">
    <property type="protein sequence ID" value="CFR87820.1"/>
    <property type="molecule type" value="Genomic_DNA"/>
</dbReference>
<feature type="domain" description="Ricin B lectin" evidence="1">
    <location>
        <begin position="35"/>
        <end position="156"/>
    </location>
</feature>
<dbReference type="PROSITE" id="PS50231">
    <property type="entry name" value="RICIN_B_LECTIN"/>
    <property type="match status" value="1"/>
</dbReference>
<reference evidence="18" key="8">
    <citation type="submission" date="2018-07" db="EMBL/GenBank/DDBJ databases">
        <authorList>
            <person name="Shah S."/>
            <person name="Brown T."/>
            <person name="Auld S."/>
            <person name="Bratton K."/>
            <person name="Narechania A."/>
            <person name="Mathema B."/>
            <person name="Gandhi N."/>
        </authorList>
    </citation>
    <scope>NUCLEOTIDE SEQUENCE</scope>
    <source>
        <strain evidence="18">32301_S10</strain>
    </source>
</reference>
<proteinExistence type="predicted"/>
<reference evidence="16 37" key="10">
    <citation type="submission" date="2021-03" db="EMBL/GenBank/DDBJ databases">
        <title>Whole Genome Sequencing of Mycobacterium tuberculosis clinical isolates from Arunachal Pradesh, India.</title>
        <authorList>
            <person name="Singh S."/>
            <person name="Mudliar S.R."/>
            <person name="Kulsum U."/>
            <person name="Rufai S.B."/>
            <person name="Singh P.K."/>
            <person name="Umpo M."/>
            <person name="Nyori M."/>
        </authorList>
    </citation>
    <scope>NUCLEOTIDE SEQUENCE [LARGE SCALE GENOMIC DNA]</scope>
    <source>
        <strain evidence="16 37">OMICS/BPL/0142/20/SP</strain>
    </source>
</reference>
<dbReference type="SMART" id="SM00458">
    <property type="entry name" value="RICIN"/>
    <property type="match status" value="1"/>
</dbReference>
<evidence type="ECO:0000313" key="19">
    <source>
        <dbReference type="EMBL" id="VCU49682.1"/>
    </source>
</evidence>
<evidence type="ECO:0000313" key="36">
    <source>
        <dbReference type="Proteomes" id="UP000300237"/>
    </source>
</evidence>
<evidence type="ECO:0000313" key="32">
    <source>
        <dbReference type="Proteomes" id="UP000050164"/>
    </source>
</evidence>
<evidence type="ECO:0000313" key="34">
    <source>
        <dbReference type="Proteomes" id="UP000236349"/>
    </source>
</evidence>
<dbReference type="EMBL" id="CSAE01000053">
    <property type="protein sequence ID" value="COV19337.1"/>
    <property type="molecule type" value="Genomic_DNA"/>
</dbReference>
<dbReference type="EMBL" id="CFOH01000009">
    <property type="protein sequence ID" value="CFE46350.1"/>
    <property type="molecule type" value="Genomic_DNA"/>
</dbReference>
<evidence type="ECO:0000313" key="10">
    <source>
        <dbReference type="EMBL" id="CNU08328.1"/>
    </source>
</evidence>
<reference evidence="17 33" key="6">
    <citation type="submission" date="2017-02" db="EMBL/GenBank/DDBJ databases">
        <title>Protein polymorphisms may explain contrasting epidemiological fitness of two variants of a multidrug-resistant Mycobacterium tuberculosis strain.</title>
        <authorList>
            <person name="Bigi M.M."/>
            <person name="Lopez B."/>
            <person name="Blanco F.C."/>
            <person name="Sasiain M.C."/>
            <person name="De La Barrera S."/>
            <person name="Ritacco V."/>
            <person name="Bigi F."/>
            <person name="Soria M.A."/>
        </authorList>
    </citation>
    <scope>NUCLEOTIDE SEQUENCE [LARGE SCALE GENOMIC DNA]</scope>
    <source>
        <strain evidence="17 33">6548</strain>
    </source>
</reference>
<dbReference type="Proteomes" id="UP000050139">
    <property type="component" value="Unassembled WGS sequence"/>
</dbReference>
<evidence type="ECO:0000313" key="22">
    <source>
        <dbReference type="Proteomes" id="UP000039217"/>
    </source>
</evidence>
<evidence type="ECO:0000313" key="2">
    <source>
        <dbReference type="EMBL" id="AUS50518.1"/>
    </source>
</evidence>
<evidence type="ECO:0000313" key="25">
    <source>
        <dbReference type="Proteomes" id="UP000046680"/>
    </source>
</evidence>
<evidence type="ECO:0000313" key="21">
    <source>
        <dbReference type="Proteomes" id="UP000039021"/>
    </source>
</evidence>
<dbReference type="OMA" id="WVATRFC"/>
<dbReference type="Proteomes" id="UP000189452">
    <property type="component" value="Chromosome"/>
</dbReference>
<evidence type="ECO:0000313" key="35">
    <source>
        <dbReference type="Proteomes" id="UP000256381"/>
    </source>
</evidence>
<dbReference type="Proteomes" id="UP000300237">
    <property type="component" value="Chromosome"/>
</dbReference>
<evidence type="ECO:0000313" key="9">
    <source>
        <dbReference type="EMBL" id="CLV82940.1"/>
    </source>
</evidence>
<evidence type="ECO:0000313" key="30">
    <source>
        <dbReference type="Proteomes" id="UP000049023"/>
    </source>
</evidence>
<evidence type="ECO:0000313" key="23">
    <source>
        <dbReference type="Proteomes" id="UP000044938"/>
    </source>
</evidence>
<reference evidence="2 34" key="7">
    <citation type="submission" date="2017-10" db="EMBL/GenBank/DDBJ databases">
        <title>Clinical isolate obtained from a human patient with meningeal tuberculosis in michoacan, Mexico.</title>
        <authorList>
            <person name="Guillen-Nepita A.L."/>
            <person name="Negrete-Paz A.M."/>
            <person name="Vazquez-Marrufo G."/>
            <person name="Cruz-Hernandez A."/>
            <person name="Fresia P."/>
            <person name="Naya H."/>
            <person name="Vazquez-Garciduenas M.S."/>
        </authorList>
    </citation>
    <scope>NUCLEOTIDE SEQUENCE [LARGE SCALE GENOMIC DNA]</scope>
    <source>
        <strain evidence="34">Beijing/MYC004</strain>
        <strain evidence="2">MYC004</strain>
    </source>
</reference>
<keyword evidence="17" id="KW-0326">Glycosidase</keyword>
<reference evidence="9 31" key="1">
    <citation type="submission" date="2015-03" db="EMBL/GenBank/DDBJ databases">
        <authorList>
            <consortium name="Pathogen Informatics"/>
            <person name="Murphy D."/>
        </authorList>
    </citation>
    <scope>NUCLEOTIDE SEQUENCE</scope>
    <source>
        <strain evidence="9 31">0268S</strain>
        <strain evidence="15">N09902308</strain>
    </source>
</reference>
<reference evidence="19 36" key="9">
    <citation type="submission" date="2018-08" db="EMBL/GenBank/DDBJ databases">
        <authorList>
            <person name="Fokvardsen B D."/>
            <person name="Norman A."/>
        </authorList>
    </citation>
    <scope>NUCLEOTIDE SEQUENCE [LARGE SCALE GENOMIC DNA]</scope>
    <source>
        <strain evidence="19 36">DKC2</strain>
    </source>
</reference>
<reference evidence="12" key="2">
    <citation type="submission" date="2015-03" db="EMBL/GenBank/DDBJ databases">
        <authorList>
            <person name="Murphy D."/>
        </authorList>
    </citation>
    <scope>NUCLEOTIDE SEQUENCE [LARGE SCALE GENOMIC DNA]</scope>
    <source>
        <strain evidence="12">K00500041</strain>
    </source>
</reference>
<evidence type="ECO:0000313" key="24">
    <source>
        <dbReference type="Proteomes" id="UP000045842"/>
    </source>
</evidence>
<dbReference type="EMBL" id="CFOE01000022">
    <property type="protein sequence ID" value="CFE35630.1"/>
    <property type="molecule type" value="Genomic_DNA"/>
</dbReference>
<evidence type="ECO:0000313" key="26">
    <source>
        <dbReference type="Proteomes" id="UP000046947"/>
    </source>
</evidence>
<dbReference type="EMBL" id="CSAD01000079">
    <property type="protein sequence ID" value="COV02684.1"/>
    <property type="molecule type" value="Genomic_DNA"/>
</dbReference>
<evidence type="ECO:0000313" key="4">
    <source>
        <dbReference type="EMBL" id="CFE46350.1"/>
    </source>
</evidence>
<dbReference type="EMBL" id="QTBD01000058">
    <property type="protein sequence ID" value="REQ55528.1"/>
    <property type="molecule type" value="Genomic_DNA"/>
</dbReference>
<dbReference type="EMBL" id="CHKL01000007">
    <property type="protein sequence ID" value="COV55412.1"/>
    <property type="molecule type" value="Genomic_DNA"/>
</dbReference>
<dbReference type="AlphaFoldDB" id="A0A045H1H3"/>
<dbReference type="RefSeq" id="WP_003407345.1">
    <property type="nucleotide sequence ID" value="NZ_AP017901.1"/>
</dbReference>
<dbReference type="GO" id="GO:0030246">
    <property type="term" value="F:carbohydrate binding"/>
    <property type="evidence" value="ECO:0007669"/>
    <property type="project" value="UniProtKB-KW"/>
</dbReference>
<dbReference type="EMBL" id="CQQC01000002">
    <property type="protein sequence ID" value="CNU08328.1"/>
    <property type="molecule type" value="Genomic_DNA"/>
</dbReference>
<dbReference type="Gene3D" id="2.80.10.50">
    <property type="match status" value="2"/>
</dbReference>
<dbReference type="Proteomes" id="UP000050164">
    <property type="component" value="Unassembled WGS sequence"/>
</dbReference>